<evidence type="ECO:0000313" key="2">
    <source>
        <dbReference type="EMBL" id="QDS71871.1"/>
    </source>
</evidence>
<dbReference type="Proteomes" id="UP000316270">
    <property type="component" value="Chromosome 6"/>
</dbReference>
<proteinExistence type="predicted"/>
<evidence type="ECO:0008006" key="4">
    <source>
        <dbReference type="Google" id="ProtNLM"/>
    </source>
</evidence>
<reference evidence="2 3" key="1">
    <citation type="submission" date="2019-07" db="EMBL/GenBank/DDBJ databases">
        <title>Finished genome of Venturia effusa.</title>
        <authorList>
            <person name="Young C.A."/>
            <person name="Cox M.P."/>
            <person name="Ganley A.R.D."/>
            <person name="David W.J."/>
        </authorList>
    </citation>
    <scope>NUCLEOTIDE SEQUENCE [LARGE SCALE GENOMIC DNA]</scope>
    <source>
        <strain evidence="3">albino</strain>
    </source>
</reference>
<keyword evidence="3" id="KW-1185">Reference proteome</keyword>
<evidence type="ECO:0000256" key="1">
    <source>
        <dbReference type="SAM" id="SignalP"/>
    </source>
</evidence>
<organism evidence="2 3">
    <name type="scientific">Venturia effusa</name>
    <dbReference type="NCBI Taxonomy" id="50376"/>
    <lineage>
        <taxon>Eukaryota</taxon>
        <taxon>Fungi</taxon>
        <taxon>Dikarya</taxon>
        <taxon>Ascomycota</taxon>
        <taxon>Pezizomycotina</taxon>
        <taxon>Dothideomycetes</taxon>
        <taxon>Pleosporomycetidae</taxon>
        <taxon>Venturiales</taxon>
        <taxon>Venturiaceae</taxon>
        <taxon>Venturia</taxon>
    </lineage>
</organism>
<keyword evidence="1" id="KW-0732">Signal</keyword>
<protein>
    <recommendedName>
        <fullName evidence="4">C3H1-type domain-containing protein</fullName>
    </recommendedName>
</protein>
<gene>
    <name evidence="2" type="ORF">FKW77_010093</name>
</gene>
<dbReference type="EMBL" id="CP042190">
    <property type="protein sequence ID" value="QDS71871.1"/>
    <property type="molecule type" value="Genomic_DNA"/>
</dbReference>
<dbReference type="AlphaFoldDB" id="A0A517L8C0"/>
<evidence type="ECO:0000313" key="3">
    <source>
        <dbReference type="Proteomes" id="UP000316270"/>
    </source>
</evidence>
<accession>A0A517L8C0</accession>
<feature type="signal peptide" evidence="1">
    <location>
        <begin position="1"/>
        <end position="19"/>
    </location>
</feature>
<sequence length="201" mass="22966">MKSQAIIGLLISAAALTVAAPTCHPTTPISSTTDVSNGCHHSSGLPQCDEIRGSSGETGDKMENVKRHVVWGPYCRFHPDDEHCNYLHKSKKRSAPTQDEKSEKVKPQFDWSGRWQRVYPPRPHWVLVEYKKRSAVNQDENTEKTRRRVSWGNIYCRIYPNEKRCDYLRDLEIVKRHTRTNEHKSSALGEVEGCPSLVVPK</sequence>
<name>A0A517L8C0_9PEZI</name>
<feature type="chain" id="PRO_5022121073" description="C3H1-type domain-containing protein" evidence="1">
    <location>
        <begin position="20"/>
        <end position="201"/>
    </location>
</feature>